<dbReference type="AlphaFoldDB" id="A0A1W1CYJ0"/>
<proteinExistence type="predicted"/>
<dbReference type="EMBL" id="FPHH01000159">
    <property type="protein sequence ID" value="SFV70839.1"/>
    <property type="molecule type" value="Genomic_DNA"/>
</dbReference>
<protein>
    <submittedName>
        <fullName evidence="1">Uncharacterized protein</fullName>
    </submittedName>
</protein>
<sequence>MIDFRLKIILSVLLALLFSLIFILLAFVLPVDKKEPNIINNNKGKLEKISDSLKN</sequence>
<organism evidence="1">
    <name type="scientific">hydrothermal vent metagenome</name>
    <dbReference type="NCBI Taxonomy" id="652676"/>
    <lineage>
        <taxon>unclassified sequences</taxon>
        <taxon>metagenomes</taxon>
        <taxon>ecological metagenomes</taxon>
    </lineage>
</organism>
<gene>
    <name evidence="1" type="ORF">MNB_SM-5-1281</name>
</gene>
<accession>A0A1W1CYJ0</accession>
<evidence type="ECO:0000313" key="1">
    <source>
        <dbReference type="EMBL" id="SFV70839.1"/>
    </source>
</evidence>
<reference evidence="1" key="1">
    <citation type="submission" date="2016-10" db="EMBL/GenBank/DDBJ databases">
        <authorList>
            <person name="de Groot N.N."/>
        </authorList>
    </citation>
    <scope>NUCLEOTIDE SEQUENCE</scope>
</reference>
<name>A0A1W1CYJ0_9ZZZZ</name>